<protein>
    <submittedName>
        <fullName evidence="2">Uncharacterized protein</fullName>
    </submittedName>
</protein>
<dbReference type="EMBL" id="LWMS01000014">
    <property type="protein sequence ID" value="PWL08504.1"/>
    <property type="molecule type" value="Genomic_DNA"/>
</dbReference>
<evidence type="ECO:0000313" key="2">
    <source>
        <dbReference type="EMBL" id="PAV07197.1"/>
    </source>
</evidence>
<reference evidence="2 4" key="2">
    <citation type="journal article" date="2017" name="BMC Genomics">
        <title>Genomic analysis of methanogenic archaea reveals a shift towards energy conservation.</title>
        <authorList>
            <person name="Gilmore S.P."/>
            <person name="Henske J.K."/>
            <person name="Sexton J.A."/>
            <person name="Solomon K.V."/>
            <person name="Seppala S."/>
            <person name="Yoo J.I."/>
            <person name="Huyett L.M."/>
            <person name="Pressman A."/>
            <person name="Cogan J.Z."/>
            <person name="Kivenson V."/>
            <person name="Peng X."/>
            <person name="Tan Y."/>
            <person name="Valentine D.L."/>
            <person name="O'Malley M.A."/>
        </authorList>
    </citation>
    <scope>NUCLEOTIDE SEQUENCE [LARGE SCALE GENOMIC DNA]</scope>
    <source>
        <strain evidence="2 4">1R-7</strain>
    </source>
</reference>
<sequence>MDIEWSNISNNSLAVTVIIALILFVMGFFTDNHLFISYGVGALIAVVIIYILKSNQIKKIKK</sequence>
<name>A0A2A2HCT5_9EURY</name>
<keyword evidence="1" id="KW-0812">Transmembrane</keyword>
<dbReference type="Proteomes" id="UP000217528">
    <property type="component" value="Unassembled WGS sequence"/>
</dbReference>
<evidence type="ECO:0000313" key="5">
    <source>
        <dbReference type="Proteomes" id="UP000246004"/>
    </source>
</evidence>
<evidence type="ECO:0000256" key="1">
    <source>
        <dbReference type="SAM" id="Phobius"/>
    </source>
</evidence>
<accession>A0A2A2HCT5</accession>
<keyword evidence="4" id="KW-1185">Reference proteome</keyword>
<dbReference type="AlphaFoldDB" id="A0A2A2HCT5"/>
<dbReference type="EMBL" id="LMVN01000021">
    <property type="protein sequence ID" value="PAV07197.1"/>
    <property type="molecule type" value="Genomic_DNA"/>
</dbReference>
<organism evidence="2 4">
    <name type="scientific">Methanosphaera cuniculi</name>
    <dbReference type="NCBI Taxonomy" id="1077256"/>
    <lineage>
        <taxon>Archaea</taxon>
        <taxon>Methanobacteriati</taxon>
        <taxon>Methanobacteriota</taxon>
        <taxon>Methanomada group</taxon>
        <taxon>Methanobacteria</taxon>
        <taxon>Methanobacteriales</taxon>
        <taxon>Methanobacteriaceae</taxon>
        <taxon>Methanosphaera</taxon>
    </lineage>
</organism>
<dbReference type="RefSeq" id="WP_095608864.1">
    <property type="nucleotide sequence ID" value="NZ_CAUHCB010000010.1"/>
</dbReference>
<evidence type="ECO:0000313" key="4">
    <source>
        <dbReference type="Proteomes" id="UP000217528"/>
    </source>
</evidence>
<feature type="transmembrane region" description="Helical" evidence="1">
    <location>
        <begin position="35"/>
        <end position="52"/>
    </location>
</feature>
<evidence type="ECO:0000313" key="3">
    <source>
        <dbReference type="EMBL" id="PWL08504.1"/>
    </source>
</evidence>
<comment type="caution">
    <text evidence="2">The sequence shown here is derived from an EMBL/GenBank/DDBJ whole genome shotgun (WGS) entry which is preliminary data.</text>
</comment>
<keyword evidence="1" id="KW-1133">Transmembrane helix</keyword>
<proteinExistence type="predicted"/>
<dbReference type="Proteomes" id="UP000246004">
    <property type="component" value="Unassembled WGS sequence"/>
</dbReference>
<feature type="transmembrane region" description="Helical" evidence="1">
    <location>
        <begin position="12"/>
        <end position="29"/>
    </location>
</feature>
<reference evidence="3 5" key="1">
    <citation type="submission" date="2016-04" db="EMBL/GenBank/DDBJ databases">
        <title>Genome sequence of Methanosphaera cuniculi DSM 4103.</title>
        <authorList>
            <person name="Poehlein A."/>
            <person name="Seedorf H."/>
            <person name="Daniel R."/>
        </authorList>
    </citation>
    <scope>NUCLEOTIDE SEQUENCE [LARGE SCALE GENOMIC DNA]</scope>
    <source>
        <strain evidence="3 5">DSM 4103</strain>
    </source>
</reference>
<gene>
    <name evidence="2" type="ORF">ASJ82_05865</name>
    <name evidence="3" type="ORF">MSCUN_05830</name>
</gene>
<keyword evidence="1" id="KW-0472">Membrane</keyword>